<dbReference type="Proteomes" id="UP000516421">
    <property type="component" value="Chromosome"/>
</dbReference>
<dbReference type="KEGG" id="rama:IDM48_04390"/>
<evidence type="ECO:0000313" key="3">
    <source>
        <dbReference type="Proteomes" id="UP000516421"/>
    </source>
</evidence>
<name>A0A7H2BLV1_9MICC</name>
<dbReference type="AlphaFoldDB" id="A0A7H2BLV1"/>
<reference evidence="2 3" key="1">
    <citation type="submission" date="2020-09" db="EMBL/GenBank/DDBJ databases">
        <title>Investigation of environmental microbe.</title>
        <authorList>
            <person name="Ou Y."/>
            <person name="Kang Q."/>
        </authorList>
    </citation>
    <scope>NUCLEOTIDE SEQUENCE [LARGE SCALE GENOMIC DNA]</scope>
    <source>
        <strain evidence="2 3">KJZ-9</strain>
    </source>
</reference>
<evidence type="ECO:0000256" key="1">
    <source>
        <dbReference type="SAM" id="MobiDB-lite"/>
    </source>
</evidence>
<keyword evidence="3" id="KW-1185">Reference proteome</keyword>
<organism evidence="2 3">
    <name type="scientific">Rothia amarae</name>
    <dbReference type="NCBI Taxonomy" id="169480"/>
    <lineage>
        <taxon>Bacteria</taxon>
        <taxon>Bacillati</taxon>
        <taxon>Actinomycetota</taxon>
        <taxon>Actinomycetes</taxon>
        <taxon>Micrococcales</taxon>
        <taxon>Micrococcaceae</taxon>
        <taxon>Rothia</taxon>
    </lineage>
</organism>
<accession>A0A7H2BLV1</accession>
<dbReference type="EMBL" id="CP061538">
    <property type="protein sequence ID" value="QNV40647.1"/>
    <property type="molecule type" value="Genomic_DNA"/>
</dbReference>
<feature type="region of interest" description="Disordered" evidence="1">
    <location>
        <begin position="84"/>
        <end position="116"/>
    </location>
</feature>
<protein>
    <submittedName>
        <fullName evidence="2">Uncharacterized protein</fullName>
    </submittedName>
</protein>
<evidence type="ECO:0000313" key="2">
    <source>
        <dbReference type="EMBL" id="QNV40647.1"/>
    </source>
</evidence>
<sequence>MNKYAIPQADPENIYSFTDKFGDTLNVVPDGSGGILFEIEHAGETVSVNMTADVVPAQIMAMFQYAVDSTGMRPHELKEKAIKGGLLRPTREPNRQERRRAKKPVFNPGASFGVKA</sequence>
<dbReference type="RefSeq" id="WP_190618228.1">
    <property type="nucleotide sequence ID" value="NZ_CP061538.1"/>
</dbReference>
<gene>
    <name evidence="2" type="ORF">IDM48_04390</name>
</gene>
<proteinExistence type="predicted"/>